<accession>A0AAW1JTG1</accession>
<evidence type="ECO:0000313" key="1">
    <source>
        <dbReference type="EMBL" id="KAK9708261.1"/>
    </source>
</evidence>
<dbReference type="EMBL" id="JASPKY010000333">
    <property type="protein sequence ID" value="KAK9708261.1"/>
    <property type="molecule type" value="Genomic_DNA"/>
</dbReference>
<evidence type="ECO:0000313" key="2">
    <source>
        <dbReference type="Proteomes" id="UP001458880"/>
    </source>
</evidence>
<proteinExistence type="predicted"/>
<protein>
    <submittedName>
        <fullName evidence="1">Uncharacterized protein</fullName>
    </submittedName>
</protein>
<comment type="caution">
    <text evidence="1">The sequence shown here is derived from an EMBL/GenBank/DDBJ whole genome shotgun (WGS) entry which is preliminary data.</text>
</comment>
<keyword evidence="2" id="KW-1185">Reference proteome</keyword>
<sequence>MLENSEVQNDAMHIGVFQQNTWPKVEFLESVIIDNAIMYQKDTGTEQLAPINALSMFVEAGLSRKQYEVIRSFNKKFYPCYSIIQNEKKKCYPKQESYQVTASCAEVNLQHLLDHTVTRLLKYLEEVIRTLNQDDRKKLILISKWGCDGSQQVQFKQKYDNEDVTNEEISYIENQIATLKVTEGIQENYSFSVEHKMTLTMVDGKVCNAATSTKSTMKCYICGATSKDFNNLQLNKEINPLLLAPNQL</sequence>
<organism evidence="1 2">
    <name type="scientific">Popillia japonica</name>
    <name type="common">Japanese beetle</name>
    <dbReference type="NCBI Taxonomy" id="7064"/>
    <lineage>
        <taxon>Eukaryota</taxon>
        <taxon>Metazoa</taxon>
        <taxon>Ecdysozoa</taxon>
        <taxon>Arthropoda</taxon>
        <taxon>Hexapoda</taxon>
        <taxon>Insecta</taxon>
        <taxon>Pterygota</taxon>
        <taxon>Neoptera</taxon>
        <taxon>Endopterygota</taxon>
        <taxon>Coleoptera</taxon>
        <taxon>Polyphaga</taxon>
        <taxon>Scarabaeiformia</taxon>
        <taxon>Scarabaeidae</taxon>
        <taxon>Rutelinae</taxon>
        <taxon>Popillia</taxon>
    </lineage>
</organism>
<dbReference type="AlphaFoldDB" id="A0AAW1JTG1"/>
<reference evidence="1 2" key="1">
    <citation type="journal article" date="2024" name="BMC Genomics">
        <title>De novo assembly and annotation of Popillia japonica's genome with initial clues to its potential as an invasive pest.</title>
        <authorList>
            <person name="Cucini C."/>
            <person name="Boschi S."/>
            <person name="Funari R."/>
            <person name="Cardaioli E."/>
            <person name="Iannotti N."/>
            <person name="Marturano G."/>
            <person name="Paoli F."/>
            <person name="Bruttini M."/>
            <person name="Carapelli A."/>
            <person name="Frati F."/>
            <person name="Nardi F."/>
        </authorList>
    </citation>
    <scope>NUCLEOTIDE SEQUENCE [LARGE SCALE GENOMIC DNA]</scope>
    <source>
        <strain evidence="1">DMR45628</strain>
    </source>
</reference>
<name>A0AAW1JTG1_POPJA</name>
<gene>
    <name evidence="1" type="ORF">QE152_g27296</name>
</gene>
<dbReference type="Proteomes" id="UP001458880">
    <property type="component" value="Unassembled WGS sequence"/>
</dbReference>